<dbReference type="Gramene" id="CDX72052">
    <property type="protein sequence ID" value="CDX72052"/>
    <property type="gene ID" value="GSBRNA2T00155841001"/>
</dbReference>
<dbReference type="AlphaFoldDB" id="A0A078IKM6"/>
<evidence type="ECO:0000313" key="1">
    <source>
        <dbReference type="EMBL" id="CAF1926609.1"/>
    </source>
</evidence>
<sequence length="57" mass="6499">MYSEESKEGEEDPKVAVLKRILGSLGVEVEALDHIRKEADEEKIKKKMKKGEEIRDG</sequence>
<dbReference type="EMBL" id="HG994372">
    <property type="protein sequence ID" value="CAF2112480.1"/>
    <property type="molecule type" value="Genomic_DNA"/>
</dbReference>
<reference evidence="4" key="2">
    <citation type="submission" date="2014-06" db="EMBL/GenBank/DDBJ databases">
        <authorList>
            <person name="Genoscope - CEA"/>
        </authorList>
    </citation>
    <scope>NUCLEOTIDE SEQUENCE</scope>
</reference>
<dbReference type="EMBL" id="LK032913">
    <property type="protein sequence ID" value="CDY50462.1"/>
    <property type="molecule type" value="Genomic_DNA"/>
</dbReference>
<protein>
    <submittedName>
        <fullName evidence="1">(rape) hypothetical protein</fullName>
    </submittedName>
    <submittedName>
        <fullName evidence="4">BnaCnng19410D protein</fullName>
    </submittedName>
    <submittedName>
        <fullName evidence="5">BnaCnng19420D protein</fullName>
    </submittedName>
</protein>
<dbReference type="EMBL" id="HG994369">
    <property type="protein sequence ID" value="CAF1926609.1"/>
    <property type="molecule type" value="Genomic_DNA"/>
</dbReference>
<reference evidence="4 6" key="1">
    <citation type="journal article" date="2014" name="Science">
        <title>Plant genetics. Early allopolyploid evolution in the post-Neolithic Brassica napus oilseed genome.</title>
        <authorList>
            <person name="Chalhoub B."/>
            <person name="Denoeud F."/>
            <person name="Liu S."/>
            <person name="Parkin I.A."/>
            <person name="Tang H."/>
            <person name="Wang X."/>
            <person name="Chiquet J."/>
            <person name="Belcram H."/>
            <person name="Tong C."/>
            <person name="Samans B."/>
            <person name="Correa M."/>
            <person name="Da Silva C."/>
            <person name="Just J."/>
            <person name="Falentin C."/>
            <person name="Koh C.S."/>
            <person name="Le Clainche I."/>
            <person name="Bernard M."/>
            <person name="Bento P."/>
            <person name="Noel B."/>
            <person name="Labadie K."/>
            <person name="Alberti A."/>
            <person name="Charles M."/>
            <person name="Arnaud D."/>
            <person name="Guo H."/>
            <person name="Daviaud C."/>
            <person name="Alamery S."/>
            <person name="Jabbari K."/>
            <person name="Zhao M."/>
            <person name="Edger P.P."/>
            <person name="Chelaifa H."/>
            <person name="Tack D."/>
            <person name="Lassalle G."/>
            <person name="Mestiri I."/>
            <person name="Schnel N."/>
            <person name="Le Paslier M.C."/>
            <person name="Fan G."/>
            <person name="Renault V."/>
            <person name="Bayer P.E."/>
            <person name="Golicz A.A."/>
            <person name="Manoli S."/>
            <person name="Lee T.H."/>
            <person name="Thi V.H."/>
            <person name="Chalabi S."/>
            <person name="Hu Q."/>
            <person name="Fan C."/>
            <person name="Tollenaere R."/>
            <person name="Lu Y."/>
            <person name="Battail C."/>
            <person name="Shen J."/>
            <person name="Sidebottom C.H."/>
            <person name="Wang X."/>
            <person name="Canaguier A."/>
            <person name="Chauveau A."/>
            <person name="Berard A."/>
            <person name="Deniot G."/>
            <person name="Guan M."/>
            <person name="Liu Z."/>
            <person name="Sun F."/>
            <person name="Lim Y.P."/>
            <person name="Lyons E."/>
            <person name="Town C.D."/>
            <person name="Bancroft I."/>
            <person name="Wang X."/>
            <person name="Meng J."/>
            <person name="Ma J."/>
            <person name="Pires J.C."/>
            <person name="King G.J."/>
            <person name="Brunel D."/>
            <person name="Delourme R."/>
            <person name="Renard M."/>
            <person name="Aury J.M."/>
            <person name="Adams K.L."/>
            <person name="Batley J."/>
            <person name="Snowdon R.J."/>
            <person name="Tost J."/>
            <person name="Edwards D."/>
            <person name="Zhou Y."/>
            <person name="Hua W."/>
            <person name="Sharpe A.G."/>
            <person name="Paterson A.H."/>
            <person name="Guan C."/>
            <person name="Wincker P."/>
        </authorList>
    </citation>
    <scope>NUCLEOTIDE SEQUENCE [LARGE SCALE GENOMIC DNA]</scope>
    <source>
        <strain evidence="6">cv. Darmor-bzh</strain>
    </source>
</reference>
<dbReference type="Proteomes" id="UP001295469">
    <property type="component" value="Chromosome C05"/>
</dbReference>
<organism evidence="4 6">
    <name type="scientific">Brassica napus</name>
    <name type="common">Rape</name>
    <dbReference type="NCBI Taxonomy" id="3708"/>
    <lineage>
        <taxon>Eukaryota</taxon>
        <taxon>Viridiplantae</taxon>
        <taxon>Streptophyta</taxon>
        <taxon>Embryophyta</taxon>
        <taxon>Tracheophyta</taxon>
        <taxon>Spermatophyta</taxon>
        <taxon>Magnoliopsida</taxon>
        <taxon>eudicotyledons</taxon>
        <taxon>Gunneridae</taxon>
        <taxon>Pentapetalae</taxon>
        <taxon>rosids</taxon>
        <taxon>malvids</taxon>
        <taxon>Brassicales</taxon>
        <taxon>Brassicaceae</taxon>
        <taxon>Brassiceae</taxon>
        <taxon>Brassica</taxon>
    </lineage>
</organism>
<proteinExistence type="predicted"/>
<dbReference type="Gramene" id="CDY50463">
    <property type="protein sequence ID" value="CDY50463"/>
    <property type="gene ID" value="GSBRNA2T00096761001"/>
</dbReference>
<dbReference type="Proteomes" id="UP001295469">
    <property type="component" value="Chromosome C08"/>
</dbReference>
<reference evidence="1" key="3">
    <citation type="submission" date="2021-01" db="EMBL/GenBank/DDBJ databases">
        <authorList>
            <consortium name="Genoscope - CEA"/>
            <person name="William W."/>
        </authorList>
    </citation>
    <scope>NUCLEOTIDE SEQUENCE</scope>
</reference>
<name>A0A078IKM6_BRANA</name>
<dbReference type="SMR" id="A0A078IKM6"/>
<evidence type="ECO:0000313" key="3">
    <source>
        <dbReference type="EMBL" id="CAF2117089.1"/>
    </source>
</evidence>
<dbReference type="EMBL" id="LK032913">
    <property type="protein sequence ID" value="CDY50463.1"/>
    <property type="molecule type" value="Genomic_DNA"/>
</dbReference>
<evidence type="ECO:0000313" key="4">
    <source>
        <dbReference type="EMBL" id="CDY50462.1"/>
    </source>
</evidence>
<evidence type="ECO:0000313" key="2">
    <source>
        <dbReference type="EMBL" id="CAF2112480.1"/>
    </source>
</evidence>
<dbReference type="PaxDb" id="3708-A0A078IKM6"/>
<gene>
    <name evidence="4" type="primary">BnaCnng19410D</name>
    <name evidence="5" type="synonym">BnaCnng19420D</name>
    <name evidence="1" type="ORF">DARMORV10_C05P16750.1</name>
    <name evidence="2" type="ORF">DARMORV10_C08P32700.1</name>
    <name evidence="3" type="ORF">DARMORV10_C08P53800.1</name>
    <name evidence="4" type="ORF">GSBRNA2T00096759001</name>
    <name evidence="5" type="ORF">GSBRNA2T00096761001</name>
</gene>
<dbReference type="EMBL" id="HG994372">
    <property type="protein sequence ID" value="CAF2117089.1"/>
    <property type="molecule type" value="Genomic_DNA"/>
</dbReference>
<evidence type="ECO:0000313" key="6">
    <source>
        <dbReference type="Proteomes" id="UP000028999"/>
    </source>
</evidence>
<accession>A0A078C582</accession>
<evidence type="ECO:0000313" key="5">
    <source>
        <dbReference type="EMBL" id="CDY50463.1"/>
    </source>
</evidence>
<accession>A0A078IKM6</accession>
<dbReference type="Proteomes" id="UP000028999">
    <property type="component" value="Unassembled WGS sequence"/>
</dbReference>
<dbReference type="OMA" id="RVWVSMY"/>
<keyword evidence="6" id="KW-1185">Reference proteome</keyword>
<dbReference type="Gramene" id="CDY50462">
    <property type="protein sequence ID" value="CDY50462"/>
    <property type="gene ID" value="GSBRNA2T00096759001"/>
</dbReference>